<evidence type="ECO:0000313" key="3">
    <source>
        <dbReference type="Proteomes" id="UP001200604"/>
    </source>
</evidence>
<feature type="domain" description="PET hydrolase/cutinase-like" evidence="1">
    <location>
        <begin position="13"/>
        <end position="176"/>
    </location>
</feature>
<protein>
    <submittedName>
        <fullName evidence="2">Alpha/beta hydrolase</fullName>
    </submittedName>
</protein>
<dbReference type="GO" id="GO:0016787">
    <property type="term" value="F:hydrolase activity"/>
    <property type="evidence" value="ECO:0007669"/>
    <property type="project" value="UniProtKB-KW"/>
</dbReference>
<gene>
    <name evidence="2" type="ORF">L3H44_06970</name>
</gene>
<dbReference type="EMBL" id="JAKJKU010000003">
    <property type="protein sequence ID" value="MCF6774151.1"/>
    <property type="molecule type" value="Genomic_DNA"/>
</dbReference>
<organism evidence="2 3">
    <name type="scientific">Corynebacterium parakroppenstedtii</name>
    <dbReference type="NCBI Taxonomy" id="2828363"/>
    <lineage>
        <taxon>Bacteria</taxon>
        <taxon>Bacillati</taxon>
        <taxon>Actinomycetota</taxon>
        <taxon>Actinomycetes</taxon>
        <taxon>Mycobacteriales</taxon>
        <taxon>Corynebacteriaceae</taxon>
        <taxon>Corynebacterium</taxon>
    </lineage>
</organism>
<dbReference type="Pfam" id="PF12740">
    <property type="entry name" value="PETase"/>
    <property type="match status" value="1"/>
</dbReference>
<dbReference type="InterPro" id="IPR051411">
    <property type="entry name" value="Polyketide_trans_af380"/>
</dbReference>
<evidence type="ECO:0000313" key="2">
    <source>
        <dbReference type="EMBL" id="MCF6774151.1"/>
    </source>
</evidence>
<dbReference type="PANTHER" id="PTHR47751:SF1">
    <property type="entry name" value="SUPERFAMILY HYDROLASE, PUTATIVE (AFU_ORTHOLOGUE AFUA_2G16580)-RELATED"/>
    <property type="match status" value="1"/>
</dbReference>
<dbReference type="InterPro" id="IPR029058">
    <property type="entry name" value="AB_hydrolase_fold"/>
</dbReference>
<evidence type="ECO:0000259" key="1">
    <source>
        <dbReference type="Pfam" id="PF12740"/>
    </source>
</evidence>
<dbReference type="RefSeq" id="WP_046205325.1">
    <property type="nucleotide sequence ID" value="NZ_JAFFSY010000002.1"/>
</dbReference>
<dbReference type="Gene3D" id="1.10.10.800">
    <property type="match status" value="1"/>
</dbReference>
<dbReference type="Gene3D" id="3.40.50.1820">
    <property type="entry name" value="alpha/beta hydrolase"/>
    <property type="match status" value="1"/>
</dbReference>
<keyword evidence="2" id="KW-0378">Hydrolase</keyword>
<dbReference type="InterPro" id="IPR041127">
    <property type="entry name" value="PET_hydrolase/cutinase-like"/>
</dbReference>
<accession>A0ABS9HLE8</accession>
<keyword evidence="3" id="KW-1185">Reference proteome</keyword>
<sequence>MQTDVKFSSGNQTIAGTLFIPDDAQGASPAIVISHPFGSVRQQSPINYATRLSKEGFVTLTFDAAYQGESTGEPRQLEDPFIRVENIKDAVSYLATCKEVDADRIGALGICASGGFVPFAASSDIRIKAVATVSGADLGDVYRSQAETLPKFLEASVQARTDRAAGKDVEAQPMIPMTQDQANEYPDRSMYKEAYDYYRTDRAKDDRAPNTVDPTSFDRIAVFDAYGFIDQISPRPLLMIAGSDADTLPYSQNAIEKAQEPKELFIIDGASHVDLYDKPDYVDPAVAKMSSFFRENLAGN</sequence>
<dbReference type="Proteomes" id="UP001200604">
    <property type="component" value="Unassembled WGS sequence"/>
</dbReference>
<dbReference type="SUPFAM" id="SSF53474">
    <property type="entry name" value="alpha/beta-Hydrolases"/>
    <property type="match status" value="1"/>
</dbReference>
<dbReference type="PANTHER" id="PTHR47751">
    <property type="entry name" value="SUPERFAMILY HYDROLASE, PUTATIVE (AFU_ORTHOLOGUE AFUA_2G16580)-RELATED"/>
    <property type="match status" value="1"/>
</dbReference>
<proteinExistence type="predicted"/>
<comment type="caution">
    <text evidence="2">The sequence shown here is derived from an EMBL/GenBank/DDBJ whole genome shotgun (WGS) entry which is preliminary data.</text>
</comment>
<name>A0ABS9HLE8_9CORY</name>
<dbReference type="GeneID" id="92726851"/>
<reference evidence="2 3" key="1">
    <citation type="submission" date="2022-01" db="EMBL/GenBank/DDBJ databases">
        <title>Identification and Characterization of Corynebacterium sp.</title>
        <authorList>
            <person name="Luo Q."/>
            <person name="Qu P."/>
            <person name="Chen Q."/>
        </authorList>
    </citation>
    <scope>NUCLEOTIDE SEQUENCE [LARGE SCALE GENOMIC DNA]</scope>
    <source>
        <strain evidence="2 3">MC-12</strain>
    </source>
</reference>